<dbReference type="GO" id="GO:0017089">
    <property type="term" value="F:glycolipid transfer activity"/>
    <property type="evidence" value="ECO:0007669"/>
    <property type="project" value="TreeGrafter"/>
</dbReference>
<dbReference type="InterPro" id="IPR052037">
    <property type="entry name" value="LPS_export_LptA"/>
</dbReference>
<name>A0A938XX85_9FIRM</name>
<sequence>MRNKSKIAVLALSVLVLVALSTAAVAKTNPDLELTADELLIDDSNAEVIAIGNVEFSRGNIKLKADKLTAQQELQMIEAEGNVVVNQLGRTLTAQHLQLNSQTEIGILTGSPQYKTEEMLIQGEKFRFDLQTGKLTVNDQVYLENKKEAITAEAEHLSYDRAKEEAILTGNVVAHKGERRMTAEKMTIDLETNKIKAEGRTTLIVPNANQKQGDQNAD</sequence>
<dbReference type="GO" id="GO:0009279">
    <property type="term" value="C:cell outer membrane"/>
    <property type="evidence" value="ECO:0007669"/>
    <property type="project" value="TreeGrafter"/>
</dbReference>
<dbReference type="GO" id="GO:0030288">
    <property type="term" value="C:outer membrane-bounded periplasmic space"/>
    <property type="evidence" value="ECO:0007669"/>
    <property type="project" value="TreeGrafter"/>
</dbReference>
<dbReference type="AlphaFoldDB" id="A0A938XX85"/>
<evidence type="ECO:0000256" key="2">
    <source>
        <dbReference type="SAM" id="SignalP"/>
    </source>
</evidence>
<feature type="signal peptide" evidence="2">
    <location>
        <begin position="1"/>
        <end position="26"/>
    </location>
</feature>
<evidence type="ECO:0000256" key="1">
    <source>
        <dbReference type="ARBA" id="ARBA00022729"/>
    </source>
</evidence>
<gene>
    <name evidence="4" type="ORF">JOC47_001819</name>
</gene>
<feature type="domain" description="Organic solvent tolerance-like N-terminal" evidence="3">
    <location>
        <begin position="34"/>
        <end position="133"/>
    </location>
</feature>
<dbReference type="Proteomes" id="UP000774000">
    <property type="component" value="Unassembled WGS sequence"/>
</dbReference>
<protein>
    <submittedName>
        <fullName evidence="4">Lipopolysaccharide export system protein LptA</fullName>
    </submittedName>
</protein>
<dbReference type="RefSeq" id="WP_204701733.1">
    <property type="nucleotide sequence ID" value="NZ_JAFBDQ010000008.1"/>
</dbReference>
<feature type="domain" description="Organic solvent tolerance-like N-terminal" evidence="3">
    <location>
        <begin position="153"/>
        <end position="201"/>
    </location>
</feature>
<dbReference type="InterPro" id="IPR005653">
    <property type="entry name" value="OstA-like_N"/>
</dbReference>
<proteinExistence type="predicted"/>
<dbReference type="PANTHER" id="PTHR36504:SF1">
    <property type="entry name" value="LIPOPOLYSACCHARIDE EXPORT SYSTEM PROTEIN LPTA"/>
    <property type="match status" value="1"/>
</dbReference>
<dbReference type="Gene3D" id="2.60.450.10">
    <property type="entry name" value="Lipopolysaccharide (LPS) transport protein A like domain"/>
    <property type="match status" value="2"/>
</dbReference>
<dbReference type="GO" id="GO:0015920">
    <property type="term" value="P:lipopolysaccharide transport"/>
    <property type="evidence" value="ECO:0007669"/>
    <property type="project" value="TreeGrafter"/>
</dbReference>
<organism evidence="4 5">
    <name type="scientific">Halanaerobacter jeridensis</name>
    <dbReference type="NCBI Taxonomy" id="706427"/>
    <lineage>
        <taxon>Bacteria</taxon>
        <taxon>Bacillati</taxon>
        <taxon>Bacillota</taxon>
        <taxon>Clostridia</taxon>
        <taxon>Halanaerobiales</taxon>
        <taxon>Halobacteroidaceae</taxon>
        <taxon>Halanaerobacter</taxon>
    </lineage>
</organism>
<dbReference type="EMBL" id="JAFBDQ010000008">
    <property type="protein sequence ID" value="MBM7556965.1"/>
    <property type="molecule type" value="Genomic_DNA"/>
</dbReference>
<evidence type="ECO:0000313" key="5">
    <source>
        <dbReference type="Proteomes" id="UP000774000"/>
    </source>
</evidence>
<keyword evidence="1 2" id="KW-0732">Signal</keyword>
<keyword evidence="5" id="KW-1185">Reference proteome</keyword>
<dbReference type="PANTHER" id="PTHR36504">
    <property type="entry name" value="LIPOPOLYSACCHARIDE EXPORT SYSTEM PROTEIN LPTA"/>
    <property type="match status" value="1"/>
</dbReference>
<feature type="chain" id="PRO_5036817552" evidence="2">
    <location>
        <begin position="27"/>
        <end position="218"/>
    </location>
</feature>
<dbReference type="Pfam" id="PF03968">
    <property type="entry name" value="LptD_N"/>
    <property type="match status" value="2"/>
</dbReference>
<reference evidence="4" key="1">
    <citation type="submission" date="2021-01" db="EMBL/GenBank/DDBJ databases">
        <title>Genomic Encyclopedia of Type Strains, Phase IV (KMG-IV): sequencing the most valuable type-strain genomes for metagenomic binning, comparative biology and taxonomic classification.</title>
        <authorList>
            <person name="Goeker M."/>
        </authorList>
    </citation>
    <scope>NUCLEOTIDE SEQUENCE</scope>
    <source>
        <strain evidence="4">DSM 23230</strain>
    </source>
</reference>
<accession>A0A938XX85</accession>
<evidence type="ECO:0000259" key="3">
    <source>
        <dbReference type="Pfam" id="PF03968"/>
    </source>
</evidence>
<comment type="caution">
    <text evidence="4">The sequence shown here is derived from an EMBL/GenBank/DDBJ whole genome shotgun (WGS) entry which is preliminary data.</text>
</comment>
<evidence type="ECO:0000313" key="4">
    <source>
        <dbReference type="EMBL" id="MBM7556965.1"/>
    </source>
</evidence>